<name>A0ABX7NYF6_9BACT</name>
<evidence type="ECO:0000313" key="2">
    <source>
        <dbReference type="Proteomes" id="UP000662747"/>
    </source>
</evidence>
<keyword evidence="2" id="KW-1185">Reference proteome</keyword>
<protein>
    <submittedName>
        <fullName evidence="1">Uncharacterized protein</fullName>
    </submittedName>
</protein>
<proteinExistence type="predicted"/>
<gene>
    <name evidence="1" type="ORF">JY651_46175</name>
</gene>
<organism evidence="1 2">
    <name type="scientific">Pyxidicoccus parkwayensis</name>
    <dbReference type="NCBI Taxonomy" id="2813578"/>
    <lineage>
        <taxon>Bacteria</taxon>
        <taxon>Pseudomonadati</taxon>
        <taxon>Myxococcota</taxon>
        <taxon>Myxococcia</taxon>
        <taxon>Myxococcales</taxon>
        <taxon>Cystobacterineae</taxon>
        <taxon>Myxococcaceae</taxon>
        <taxon>Pyxidicoccus</taxon>
    </lineage>
</organism>
<dbReference type="RefSeq" id="WP_206724005.1">
    <property type="nucleotide sequence ID" value="NZ_CP071090.1"/>
</dbReference>
<reference evidence="1 2" key="1">
    <citation type="submission" date="2021-02" db="EMBL/GenBank/DDBJ databases">
        <title>De Novo genome assembly of isolated myxobacteria.</title>
        <authorList>
            <person name="Stevens D.C."/>
        </authorList>
    </citation>
    <scope>NUCLEOTIDE SEQUENCE [LARGE SCALE GENOMIC DNA]</scope>
    <source>
        <strain evidence="2">SCPEA02</strain>
    </source>
</reference>
<sequence length="69" mass="7714">MEHLTRFLTELTTDPFKHLAFQQDPEGTAREAGLEPWTRYALEQGAGVGNWQKCVFGLDPGPDPLEDPS</sequence>
<evidence type="ECO:0000313" key="1">
    <source>
        <dbReference type="EMBL" id="QSQ22429.1"/>
    </source>
</evidence>
<dbReference type="EMBL" id="CP071090">
    <property type="protein sequence ID" value="QSQ22429.1"/>
    <property type="molecule type" value="Genomic_DNA"/>
</dbReference>
<accession>A0ABX7NYF6</accession>
<dbReference type="Proteomes" id="UP000662747">
    <property type="component" value="Chromosome"/>
</dbReference>